<evidence type="ECO:0000259" key="1">
    <source>
        <dbReference type="Pfam" id="PF14498"/>
    </source>
</evidence>
<dbReference type="Pfam" id="PF22124">
    <property type="entry name" value="Glyco_hydro_95_cat"/>
    <property type="match status" value="1"/>
</dbReference>
<sequence>MPLSTPSRDALFAVRYARAAHTWTDALPVGNGTRAAMCGGRPGGLRLWLNDITAWSGPASADPLAGVQDAGPEALAAGRDAIARDDLAEAERLLQRQQTSWVQAYLPLAHLDIEVAGAAARECRRELDLRTGIATLAYTAAGASIVHETWADVPSGTLVHRITADAAVAVTVTIDSLLRAARAPREVGGDVVAEWMLPVDVAPGHEHPTEPVRYDPAHGRTGAVAIRAQSGPVALTPHSTGASVPEADGRLVDDRLQLPPARTHLIVIGTATSPSLPGGPDDGRDAATRARAVLDAFTPAAPATAHEPHAAAHAALMDRCALDLPSPADAAEIDTDERVARALERPDPGLAALVFHYGRYLLAASTRDSPLPLTLQGLWNAELPGPWSCAYTTNINLQMAYWPAETTALPECHEPLLRFVERVAATTGADVARRLHGVDGWVLHHNTDPWGHAAPVGAGHGDVSWAFWPMGGVWLALHLWDRFAFGGDLDALRTRAWPVLEATARFALSWIQTDGTRAWTSPSTSPENRFVENGAVYGVGTTSTMDVALFRELASVCRDAAAALGRDDVWVDELTRVVALLPTPAVGDAGRLQEWNPPRADEDPHHRHLSHLVGLFPFAQITPERTPELAEAAAATIIARGRESSGWALAWRAAMWARLGDGEHFAEQLALSLRPSSGPAENGDSGHRGGLYPNLFSAHPPFQIDGNLGVTAAIAEALVQSHDGTLHILPALPAAWPSGSVRGLRARGGVTVDVDWAGSRARRVRLSAARPITMEVRVPGWGHRRLTLAPGDPLTIDSRETAW</sequence>
<dbReference type="PIRSF" id="PIRSF007663">
    <property type="entry name" value="UCP007663"/>
    <property type="match status" value="1"/>
</dbReference>
<evidence type="ECO:0000259" key="2">
    <source>
        <dbReference type="Pfam" id="PF21307"/>
    </source>
</evidence>
<dbReference type="PANTHER" id="PTHR31084:SF0">
    <property type="entry name" value="ALPHA-L-FUCOSIDASE 2"/>
    <property type="match status" value="1"/>
</dbReference>
<organism evidence="4 5">
    <name type="scientific">Microbacterium horticulturae</name>
    <dbReference type="NCBI Taxonomy" id="3028316"/>
    <lineage>
        <taxon>Bacteria</taxon>
        <taxon>Bacillati</taxon>
        <taxon>Actinomycetota</taxon>
        <taxon>Actinomycetes</taxon>
        <taxon>Micrococcales</taxon>
        <taxon>Microbacteriaceae</taxon>
        <taxon>Microbacterium</taxon>
    </lineage>
</organism>
<gene>
    <name evidence="4" type="ORF">PU630_02170</name>
</gene>
<dbReference type="InterPro" id="IPR016518">
    <property type="entry name" value="Alpha-L-fucosidase"/>
</dbReference>
<feature type="domain" description="Glycosyl hydrolase family 95 N-terminal" evidence="1">
    <location>
        <begin position="15"/>
        <end position="185"/>
    </location>
</feature>
<proteinExistence type="predicted"/>
<keyword evidence="4" id="KW-0378">Hydrolase</keyword>
<dbReference type="Proteomes" id="UP001214553">
    <property type="component" value="Chromosome"/>
</dbReference>
<dbReference type="EMBL" id="CP119108">
    <property type="protein sequence ID" value="WEG09396.1"/>
    <property type="molecule type" value="Genomic_DNA"/>
</dbReference>
<dbReference type="SUPFAM" id="SSF48208">
    <property type="entry name" value="Six-hairpin glycosidases"/>
    <property type="match status" value="1"/>
</dbReference>
<dbReference type="InterPro" id="IPR012341">
    <property type="entry name" value="6hp_glycosidase-like_sf"/>
</dbReference>
<dbReference type="InterPro" id="IPR049053">
    <property type="entry name" value="AFCA-like_C"/>
</dbReference>
<keyword evidence="5" id="KW-1185">Reference proteome</keyword>
<feature type="domain" description="Alpha fucosidase A-like C-terminal" evidence="2">
    <location>
        <begin position="720"/>
        <end position="779"/>
    </location>
</feature>
<dbReference type="PANTHER" id="PTHR31084">
    <property type="entry name" value="ALPHA-L-FUCOSIDASE 2"/>
    <property type="match status" value="1"/>
</dbReference>
<evidence type="ECO:0000313" key="5">
    <source>
        <dbReference type="Proteomes" id="UP001214553"/>
    </source>
</evidence>
<dbReference type="InterPro" id="IPR008928">
    <property type="entry name" value="6-hairpin_glycosidase_sf"/>
</dbReference>
<evidence type="ECO:0000313" key="4">
    <source>
        <dbReference type="EMBL" id="WEG09396.1"/>
    </source>
</evidence>
<dbReference type="InterPro" id="IPR027414">
    <property type="entry name" value="GH95_N_dom"/>
</dbReference>
<dbReference type="GO" id="GO:0016787">
    <property type="term" value="F:hydrolase activity"/>
    <property type="evidence" value="ECO:0007669"/>
    <property type="project" value="UniProtKB-KW"/>
</dbReference>
<accession>A0ABY8BYW3</accession>
<dbReference type="Gene3D" id="1.50.10.10">
    <property type="match status" value="1"/>
</dbReference>
<feature type="domain" description="Glycosyl hydrolase family 95 catalytic" evidence="3">
    <location>
        <begin position="306"/>
        <end position="718"/>
    </location>
</feature>
<evidence type="ECO:0000259" key="3">
    <source>
        <dbReference type="Pfam" id="PF22124"/>
    </source>
</evidence>
<dbReference type="Pfam" id="PF21307">
    <property type="entry name" value="Glyco_hydro_95_C"/>
    <property type="match status" value="1"/>
</dbReference>
<dbReference type="Pfam" id="PF14498">
    <property type="entry name" value="Glyco_hyd_65N_2"/>
    <property type="match status" value="1"/>
</dbReference>
<reference evidence="4 5" key="1">
    <citation type="submission" date="2023-03" db="EMBL/GenBank/DDBJ databases">
        <title>Genome sequence of Microbacterium sp. KACC 23027.</title>
        <authorList>
            <person name="Kim S."/>
            <person name="Heo J."/>
            <person name="Kwon S.-W."/>
        </authorList>
    </citation>
    <scope>NUCLEOTIDE SEQUENCE [LARGE SCALE GENOMIC DNA]</scope>
    <source>
        <strain evidence="4 5">KACC 23027</strain>
    </source>
</reference>
<name>A0ABY8BYW3_9MICO</name>
<protein>
    <submittedName>
        <fullName evidence="4">Glycoside hydrolase N-terminal domain-containing protein</fullName>
    </submittedName>
</protein>
<dbReference type="InterPro" id="IPR054363">
    <property type="entry name" value="GH95_cat"/>
</dbReference>
<dbReference type="RefSeq" id="WP_275278720.1">
    <property type="nucleotide sequence ID" value="NZ_CP119108.1"/>
</dbReference>